<dbReference type="Proteomes" id="UP000249115">
    <property type="component" value="Unassembled WGS sequence"/>
</dbReference>
<keyword evidence="4" id="KW-1185">Reference proteome</keyword>
<dbReference type="AlphaFoldDB" id="A0A2W7R186"/>
<organism evidence="1 3">
    <name type="scientific">Algoriphagus ratkowskyi</name>
    <dbReference type="NCBI Taxonomy" id="57028"/>
    <lineage>
        <taxon>Bacteria</taxon>
        <taxon>Pseudomonadati</taxon>
        <taxon>Bacteroidota</taxon>
        <taxon>Cytophagia</taxon>
        <taxon>Cytophagales</taxon>
        <taxon>Cyclobacteriaceae</taxon>
        <taxon>Algoriphagus</taxon>
    </lineage>
</organism>
<dbReference type="RefSeq" id="WP_086502352.1">
    <property type="nucleotide sequence ID" value="NZ_MSSV01000015.1"/>
</dbReference>
<evidence type="ECO:0000313" key="1">
    <source>
        <dbReference type="EMBL" id="PZX53951.1"/>
    </source>
</evidence>
<evidence type="ECO:0000313" key="3">
    <source>
        <dbReference type="Proteomes" id="UP000249115"/>
    </source>
</evidence>
<dbReference type="EMBL" id="VORV01000010">
    <property type="protein sequence ID" value="TXD76649.1"/>
    <property type="molecule type" value="Genomic_DNA"/>
</dbReference>
<dbReference type="EMBL" id="QKZU01000011">
    <property type="protein sequence ID" value="PZX53951.1"/>
    <property type="molecule type" value="Genomic_DNA"/>
</dbReference>
<evidence type="ECO:0000313" key="2">
    <source>
        <dbReference type="EMBL" id="TXD76649.1"/>
    </source>
</evidence>
<proteinExistence type="predicted"/>
<dbReference type="OrthoDB" id="823609at2"/>
<evidence type="ECO:0000313" key="4">
    <source>
        <dbReference type="Proteomes" id="UP000321927"/>
    </source>
</evidence>
<sequence>MITQKEMLAHFLPLLEKSGKRYKKKSMIRAKKAQPGQLVVTKTSDGDETQNTAEAGDWLVENQTSTNELYLVKAETFQKKYSLVQSLEQGWGCYQPNVEILGIRVDDSHLADLGSTKVLEFQAPWKDSMILKSGDMLVVPTQKDEIYRIAKKEFGETYVEI</sequence>
<comment type="caution">
    <text evidence="1">The sequence shown here is derived from an EMBL/GenBank/DDBJ whole genome shotgun (WGS) entry which is preliminary data.</text>
</comment>
<reference evidence="1 3" key="1">
    <citation type="submission" date="2018-06" db="EMBL/GenBank/DDBJ databases">
        <title>Genomic Encyclopedia of Archaeal and Bacterial Type Strains, Phase II (KMG-II): from individual species to whole genera.</title>
        <authorList>
            <person name="Goeker M."/>
        </authorList>
    </citation>
    <scope>NUCLEOTIDE SEQUENCE [LARGE SCALE GENOMIC DNA]</scope>
    <source>
        <strain evidence="1 3">DSM 22686</strain>
    </source>
</reference>
<gene>
    <name evidence="2" type="ORF">ESW18_14900</name>
    <name evidence="1" type="ORF">LV84_03059</name>
</gene>
<protein>
    <submittedName>
        <fullName evidence="1">Uncharacterized protein</fullName>
    </submittedName>
</protein>
<dbReference type="Proteomes" id="UP000321927">
    <property type="component" value="Unassembled WGS sequence"/>
</dbReference>
<name>A0A2W7R186_9BACT</name>
<accession>A0A2W7R186</accession>
<reference evidence="2 4" key="2">
    <citation type="submission" date="2019-08" db="EMBL/GenBank/DDBJ databases">
        <title>Genome of Algoriphagus ratkowskyi IC026.</title>
        <authorList>
            <person name="Bowman J.P."/>
        </authorList>
    </citation>
    <scope>NUCLEOTIDE SEQUENCE [LARGE SCALE GENOMIC DNA]</scope>
    <source>
        <strain evidence="2 4">IC026</strain>
    </source>
</reference>